<feature type="region of interest" description="Disordered" evidence="8">
    <location>
        <begin position="478"/>
        <end position="589"/>
    </location>
</feature>
<evidence type="ECO:0000256" key="7">
    <source>
        <dbReference type="ARBA" id="ARBA00023136"/>
    </source>
</evidence>
<keyword evidence="7 9" id="KW-0472">Membrane</keyword>
<dbReference type="GO" id="GO:0016757">
    <property type="term" value="F:glycosyltransferase activity"/>
    <property type="evidence" value="ECO:0007669"/>
    <property type="project" value="UniProtKB-KW"/>
</dbReference>
<keyword evidence="5 9" id="KW-0812">Transmembrane</keyword>
<dbReference type="RefSeq" id="WP_329411816.1">
    <property type="nucleotide sequence ID" value="NZ_CP109441.1"/>
</dbReference>
<dbReference type="Pfam" id="PF13231">
    <property type="entry name" value="PMT_2"/>
    <property type="match status" value="1"/>
</dbReference>
<keyword evidence="6 9" id="KW-1133">Transmembrane helix</keyword>
<evidence type="ECO:0000256" key="9">
    <source>
        <dbReference type="SAM" id="Phobius"/>
    </source>
</evidence>
<feature type="compositionally biased region" description="Low complexity" evidence="8">
    <location>
        <begin position="8"/>
        <end position="22"/>
    </location>
</feature>
<feature type="transmembrane region" description="Helical" evidence="9">
    <location>
        <begin position="107"/>
        <end position="128"/>
    </location>
</feature>
<feature type="region of interest" description="Disordered" evidence="8">
    <location>
        <begin position="1"/>
        <end position="24"/>
    </location>
</feature>
<gene>
    <name evidence="12" type="ORF">OG563_05580</name>
</gene>
<feature type="transmembrane region" description="Helical" evidence="9">
    <location>
        <begin position="134"/>
        <end position="154"/>
    </location>
</feature>
<evidence type="ECO:0000256" key="8">
    <source>
        <dbReference type="SAM" id="MobiDB-lite"/>
    </source>
</evidence>
<evidence type="ECO:0000256" key="3">
    <source>
        <dbReference type="ARBA" id="ARBA00022676"/>
    </source>
</evidence>
<keyword evidence="2" id="KW-1003">Cell membrane</keyword>
<feature type="transmembrane region" description="Helical" evidence="9">
    <location>
        <begin position="28"/>
        <end position="46"/>
    </location>
</feature>
<feature type="transmembrane region" description="Helical" evidence="9">
    <location>
        <begin position="310"/>
        <end position="327"/>
    </location>
</feature>
<dbReference type="EMBL" id="CP109441">
    <property type="protein sequence ID" value="WUV47702.1"/>
    <property type="molecule type" value="Genomic_DNA"/>
</dbReference>
<accession>A0ABZ1YWN4</accession>
<feature type="transmembrane region" description="Helical" evidence="9">
    <location>
        <begin position="422"/>
        <end position="441"/>
    </location>
</feature>
<dbReference type="PRINTS" id="PR01500">
    <property type="entry name" value="TROPOELASTIN"/>
</dbReference>
<evidence type="ECO:0000259" key="10">
    <source>
        <dbReference type="Pfam" id="PF13231"/>
    </source>
</evidence>
<reference evidence="12" key="1">
    <citation type="submission" date="2022-10" db="EMBL/GenBank/DDBJ databases">
        <title>The complete genomes of actinobacterial strains from the NBC collection.</title>
        <authorList>
            <person name="Joergensen T.S."/>
            <person name="Alvarez Arevalo M."/>
            <person name="Sterndorff E.B."/>
            <person name="Faurdal D."/>
            <person name="Vuksanovic O."/>
            <person name="Mourched A.-S."/>
            <person name="Charusanti P."/>
            <person name="Shaw S."/>
            <person name="Blin K."/>
            <person name="Weber T."/>
        </authorList>
    </citation>
    <scope>NUCLEOTIDE SEQUENCE</scope>
    <source>
        <strain evidence="12">NBC_01482</strain>
    </source>
</reference>
<evidence type="ECO:0000256" key="5">
    <source>
        <dbReference type="ARBA" id="ARBA00022692"/>
    </source>
</evidence>
<dbReference type="EC" id="2.4.-.-" evidence="12"/>
<dbReference type="PANTHER" id="PTHR33908:SF3">
    <property type="entry name" value="UNDECAPRENYL PHOSPHATE-ALPHA-4-AMINO-4-DEOXY-L-ARABINOSE ARABINOSYL TRANSFERASE"/>
    <property type="match status" value="1"/>
</dbReference>
<evidence type="ECO:0000313" key="12">
    <source>
        <dbReference type="EMBL" id="WUV47702.1"/>
    </source>
</evidence>
<feature type="domain" description="Putative mannosyltransferase YkcA/B-like C-terminal" evidence="11">
    <location>
        <begin position="607"/>
        <end position="701"/>
    </location>
</feature>
<evidence type="ECO:0000256" key="6">
    <source>
        <dbReference type="ARBA" id="ARBA00022989"/>
    </source>
</evidence>
<feature type="compositionally biased region" description="Low complexity" evidence="8">
    <location>
        <begin position="478"/>
        <end position="491"/>
    </location>
</feature>
<keyword evidence="4 12" id="KW-0808">Transferase</keyword>
<dbReference type="Proteomes" id="UP001432062">
    <property type="component" value="Chromosome"/>
</dbReference>
<evidence type="ECO:0000256" key="4">
    <source>
        <dbReference type="ARBA" id="ARBA00022679"/>
    </source>
</evidence>
<feature type="transmembrane region" description="Helical" evidence="9">
    <location>
        <begin position="398"/>
        <end position="416"/>
    </location>
</feature>
<evidence type="ECO:0000259" key="11">
    <source>
        <dbReference type="Pfam" id="PF24878"/>
    </source>
</evidence>
<protein>
    <submittedName>
        <fullName evidence="12">Glycosyltransferase family 39 protein</fullName>
        <ecNumber evidence="12">2.4.-.-</ecNumber>
    </submittedName>
</protein>
<dbReference type="InterPro" id="IPR056785">
    <property type="entry name" value="YkcA/B-like_C"/>
</dbReference>
<evidence type="ECO:0000313" key="13">
    <source>
        <dbReference type="Proteomes" id="UP001432062"/>
    </source>
</evidence>
<feature type="transmembrane region" description="Helical" evidence="9">
    <location>
        <begin position="364"/>
        <end position="386"/>
    </location>
</feature>
<dbReference type="InterPro" id="IPR038731">
    <property type="entry name" value="RgtA/B/C-like"/>
</dbReference>
<keyword evidence="13" id="KW-1185">Reference proteome</keyword>
<dbReference type="InterPro" id="IPR050297">
    <property type="entry name" value="LipidA_mod_glycosyltrf_83"/>
</dbReference>
<feature type="transmembrane region" description="Helical" evidence="9">
    <location>
        <begin position="198"/>
        <end position="219"/>
    </location>
</feature>
<evidence type="ECO:0000256" key="1">
    <source>
        <dbReference type="ARBA" id="ARBA00004651"/>
    </source>
</evidence>
<feature type="transmembrane region" description="Helical" evidence="9">
    <location>
        <begin position="448"/>
        <end position="470"/>
    </location>
</feature>
<feature type="compositionally biased region" description="Gly residues" evidence="8">
    <location>
        <begin position="492"/>
        <end position="522"/>
    </location>
</feature>
<feature type="transmembrane region" description="Helical" evidence="9">
    <location>
        <begin position="161"/>
        <end position="178"/>
    </location>
</feature>
<dbReference type="PANTHER" id="PTHR33908">
    <property type="entry name" value="MANNOSYLTRANSFERASE YKCB-RELATED"/>
    <property type="match status" value="1"/>
</dbReference>
<keyword evidence="3 12" id="KW-0328">Glycosyltransferase</keyword>
<evidence type="ECO:0000256" key="2">
    <source>
        <dbReference type="ARBA" id="ARBA00022475"/>
    </source>
</evidence>
<organism evidence="12 13">
    <name type="scientific">Nocardia vinacea</name>
    <dbReference type="NCBI Taxonomy" id="96468"/>
    <lineage>
        <taxon>Bacteria</taxon>
        <taxon>Bacillati</taxon>
        <taxon>Actinomycetota</taxon>
        <taxon>Actinomycetes</taxon>
        <taxon>Mycobacteriales</taxon>
        <taxon>Nocardiaceae</taxon>
        <taxon>Nocardia</taxon>
    </lineage>
</organism>
<comment type="subcellular location">
    <subcellularLocation>
        <location evidence="1">Cell membrane</location>
        <topology evidence="1">Multi-pass membrane protein</topology>
    </subcellularLocation>
</comment>
<feature type="transmembrane region" description="Helical" evidence="9">
    <location>
        <begin position="231"/>
        <end position="252"/>
    </location>
</feature>
<proteinExistence type="predicted"/>
<sequence length="719" mass="71548">MTTTLLGAPAAAASEPSDARSSGRGPLWRRVSLAVLLSATALLYLWNLGASGWANDFYAAAVQAGSQSWKAMLFGSSDAANAITVDKTPAALWVMDISARLFGFNSWSLLVPQALEGVAAVAVLYAAVRRVSGHWAGMLAGAVLALTPAATLMFRFDNPDALLVLLLTVAAYCVLRAIEKDSGAWWMPLAGVAVGFGFLAKMMQAFLVLPAFALVYLLAAHAPLRTRIIRSAAAVLAMVVSAGWYLALVTLWPASSRPYIGGSQHNSVLELALGYNGFGRLTGNETGGLGNLNFDVGWARLFGSEMGGQIGWLLPAALILGVAGLWLTRRAPRTDPTRAALLLWLGWLIVTGVVFSYANGILHPYYTVALAPAIAGAIGVGASLLWQRRNDIRATVMLSGALVVTVVLACVLLARTRDWLPWLGPVVAIAGVGAAALLLVVGRLPKAVATGVLAVAMAVGLAAPGAYSLATAATTHSSAIPSAGPAGAGRSFPGGGRPGGTDGGAGAPGRTDGGAGAQGGTTGAQDGTASALGGGAGGSTGTGGGAGGSTGTGGGAGGSTGTGSGAGASTGTGSGAGAPTGTGGGSSAGGGAPMGGMFGGITPGANLTAALSADADNYTWVAAVVGSSNAAGYQLATGDPVMALGGFNGTDPAPTLSEFEDYVAQHKIHYFISAQIMGGMRGSGSGGSQAASEIAAWVEDNFTAQTIDGVTVYDLTATH</sequence>
<feature type="compositionally biased region" description="Gly residues" evidence="8">
    <location>
        <begin position="532"/>
        <end position="589"/>
    </location>
</feature>
<feature type="transmembrane region" description="Helical" evidence="9">
    <location>
        <begin position="339"/>
        <end position="358"/>
    </location>
</feature>
<name>A0ABZ1YWN4_9NOCA</name>
<dbReference type="Pfam" id="PF24878">
    <property type="entry name" value="YkcB_C"/>
    <property type="match status" value="1"/>
</dbReference>
<feature type="domain" description="Glycosyltransferase RgtA/B/C/D-like" evidence="10">
    <location>
        <begin position="86"/>
        <end position="241"/>
    </location>
</feature>